<gene>
    <name evidence="2" type="ORF">NBRC3278_3561</name>
</gene>
<reference evidence="2 3" key="1">
    <citation type="submission" date="2016-06" db="EMBL/GenBank/DDBJ databases">
        <title>Acetobacter pasteurianus NBRC 3278 whole genome sequencing project.</title>
        <authorList>
            <person name="Matsutani M."/>
            <person name="Shiwa Y."/>
            <person name="Okamoto-Kainuma A."/>
            <person name="Ishikawa M."/>
            <person name="Koizumi Y."/>
            <person name="Yoshikawa H."/>
            <person name="Yakushi T."/>
            <person name="Matsushita K."/>
        </authorList>
    </citation>
    <scope>NUCLEOTIDE SEQUENCE [LARGE SCALE GENOMIC DNA]</scope>
    <source>
        <strain evidence="2 3">NBRC 3278</strain>
    </source>
</reference>
<keyword evidence="1" id="KW-1133">Transmembrane helix</keyword>
<dbReference type="EMBL" id="BDEV01000261">
    <property type="protein sequence ID" value="GCD64468.1"/>
    <property type="molecule type" value="Genomic_DNA"/>
</dbReference>
<organism evidence="2 3">
    <name type="scientific">Acetobacter pasteurianus NBRC 3278</name>
    <dbReference type="NCBI Taxonomy" id="1226660"/>
    <lineage>
        <taxon>Bacteria</taxon>
        <taxon>Pseudomonadati</taxon>
        <taxon>Pseudomonadota</taxon>
        <taxon>Alphaproteobacteria</taxon>
        <taxon>Acetobacterales</taxon>
        <taxon>Acetobacteraceae</taxon>
        <taxon>Acetobacter</taxon>
    </lineage>
</organism>
<evidence type="ECO:0000313" key="3">
    <source>
        <dbReference type="Proteomes" id="UP000287385"/>
    </source>
</evidence>
<keyword evidence="1" id="KW-0472">Membrane</keyword>
<name>A0A401X9Q5_ACEPA</name>
<dbReference type="AlphaFoldDB" id="A0A401X9Q5"/>
<comment type="caution">
    <text evidence="2">The sequence shown here is derived from an EMBL/GenBank/DDBJ whole genome shotgun (WGS) entry which is preliminary data.</text>
</comment>
<evidence type="ECO:0000256" key="1">
    <source>
        <dbReference type="SAM" id="Phobius"/>
    </source>
</evidence>
<sequence length="37" mass="4231">MQEIHHTWADVGYNFSTGIGFALIFAVLGYFTWNILP</sequence>
<protein>
    <submittedName>
        <fullName evidence="2">Uncharacterized protein</fullName>
    </submittedName>
</protein>
<proteinExistence type="predicted"/>
<keyword evidence="3" id="KW-1185">Reference proteome</keyword>
<evidence type="ECO:0000313" key="2">
    <source>
        <dbReference type="EMBL" id="GCD64468.1"/>
    </source>
</evidence>
<dbReference type="Proteomes" id="UP000287385">
    <property type="component" value="Unassembled WGS sequence"/>
</dbReference>
<feature type="transmembrane region" description="Helical" evidence="1">
    <location>
        <begin position="12"/>
        <end position="33"/>
    </location>
</feature>
<keyword evidence="1" id="KW-0812">Transmembrane</keyword>
<accession>A0A401X9Q5</accession>